<feature type="signal peptide" evidence="1">
    <location>
        <begin position="1"/>
        <end position="23"/>
    </location>
</feature>
<proteinExistence type="predicted"/>
<dbReference type="PROSITE" id="PS50011">
    <property type="entry name" value="PROTEIN_KINASE_DOM"/>
    <property type="match status" value="1"/>
</dbReference>
<protein>
    <submittedName>
        <fullName evidence="3">Serine threonine kinase</fullName>
    </submittedName>
</protein>
<feature type="domain" description="Protein kinase" evidence="2">
    <location>
        <begin position="194"/>
        <end position="485"/>
    </location>
</feature>
<dbReference type="PANTHER" id="PTHR37542">
    <property type="entry name" value="HELO DOMAIN-CONTAINING PROTEIN-RELATED"/>
    <property type="match status" value="1"/>
</dbReference>
<dbReference type="PANTHER" id="PTHR37542:SF3">
    <property type="entry name" value="PRION-INHIBITION AND PROPAGATION HELO DOMAIN-CONTAINING PROTEIN"/>
    <property type="match status" value="1"/>
</dbReference>
<sequence length="493" mass="55382">MDIFGTALAAGELILAFLSAYTAYNDEAESLRVNFSWDLRVIQDVQDHFEKVRLQNPDNRLSPRDQDLLETTTKYLGTLLIKVQKSLSKLHRSGFLHKHIAQATWIAKRSDLKELAEELRKWTQRFNIRLLGLPPDVGSIIPALNGQSTPPIITANRRLRQFVQLSFTEREDKAQGLLLEQPQAMIERLKGLPDISARPFNEGGHQIVFASRGVPPNEGPGTTAFADRQRDMGHFAAALNCLDDAANIRLLKVESYFYHPGIMHFLFAQTPPSQTTMMITLEDFIGLGSFPKVGVSLDQRFRLAYKLSEAVFFLHTAGFFHKNITSSSVVLFRRKASPEAQSSDLDNAYLMGFDLIRAADAKTTKEGAVKEPGSSPRSWEFDIFQHPDRLRGDGSPMYINTYDVYSLGVLLLEIGLWEKLSNAAERQVWNDPSTWAKQLSQLAMSSLGPRTGDRYKSLVKWCLSLDGNKLVSNAEFLQMILDPLESMANAISC</sequence>
<evidence type="ECO:0000259" key="2">
    <source>
        <dbReference type="PROSITE" id="PS50011"/>
    </source>
</evidence>
<evidence type="ECO:0000256" key="1">
    <source>
        <dbReference type="SAM" id="SignalP"/>
    </source>
</evidence>
<dbReference type="Proteomes" id="UP000532311">
    <property type="component" value="Unassembled WGS sequence"/>
</dbReference>
<name>A0A8H5YWE2_9HYPO</name>
<reference evidence="3 4" key="1">
    <citation type="submission" date="2020-05" db="EMBL/GenBank/DDBJ databases">
        <title>Identification and distribution of gene clusters putatively required for synthesis of sphingolipid metabolism inhibitors in phylogenetically diverse species of the filamentous fungus Fusarium.</title>
        <authorList>
            <person name="Kim H.-S."/>
            <person name="Busman M."/>
            <person name="Brown D.W."/>
            <person name="Divon H."/>
            <person name="Uhlig S."/>
            <person name="Proctor R.H."/>
        </authorList>
    </citation>
    <scope>NUCLEOTIDE SEQUENCE [LARGE SCALE GENOMIC DNA]</scope>
    <source>
        <strain evidence="3 4">NRRL 26131</strain>
    </source>
</reference>
<dbReference type="EMBL" id="JAAQPF010000021">
    <property type="protein sequence ID" value="KAF5720245.1"/>
    <property type="molecule type" value="Genomic_DNA"/>
</dbReference>
<dbReference type="InterPro" id="IPR011009">
    <property type="entry name" value="Kinase-like_dom_sf"/>
</dbReference>
<evidence type="ECO:0000313" key="4">
    <source>
        <dbReference type="Proteomes" id="UP000532311"/>
    </source>
</evidence>
<organism evidence="3 4">
    <name type="scientific">Fusarium globosum</name>
    <dbReference type="NCBI Taxonomy" id="78864"/>
    <lineage>
        <taxon>Eukaryota</taxon>
        <taxon>Fungi</taxon>
        <taxon>Dikarya</taxon>
        <taxon>Ascomycota</taxon>
        <taxon>Pezizomycotina</taxon>
        <taxon>Sordariomycetes</taxon>
        <taxon>Hypocreomycetidae</taxon>
        <taxon>Hypocreales</taxon>
        <taxon>Nectriaceae</taxon>
        <taxon>Fusarium</taxon>
        <taxon>Fusarium fujikuroi species complex</taxon>
    </lineage>
</organism>
<dbReference type="GO" id="GO:0005524">
    <property type="term" value="F:ATP binding"/>
    <property type="evidence" value="ECO:0007669"/>
    <property type="project" value="InterPro"/>
</dbReference>
<evidence type="ECO:0000313" key="3">
    <source>
        <dbReference type="EMBL" id="KAF5720245.1"/>
    </source>
</evidence>
<comment type="caution">
    <text evidence="3">The sequence shown here is derived from an EMBL/GenBank/DDBJ whole genome shotgun (WGS) entry which is preliminary data.</text>
</comment>
<keyword evidence="1" id="KW-0732">Signal</keyword>
<gene>
    <name evidence="3" type="ORF">FGLOB1_755</name>
</gene>
<dbReference type="Gene3D" id="1.10.510.10">
    <property type="entry name" value="Transferase(Phosphotransferase) domain 1"/>
    <property type="match status" value="1"/>
</dbReference>
<keyword evidence="3" id="KW-0418">Kinase</keyword>
<dbReference type="SUPFAM" id="SSF56112">
    <property type="entry name" value="Protein kinase-like (PK-like)"/>
    <property type="match status" value="1"/>
</dbReference>
<accession>A0A8H5YWE2</accession>
<dbReference type="AlphaFoldDB" id="A0A8H5YWE2"/>
<keyword evidence="3" id="KW-0808">Transferase</keyword>
<keyword evidence="4" id="KW-1185">Reference proteome</keyword>
<dbReference type="InterPro" id="IPR000719">
    <property type="entry name" value="Prot_kinase_dom"/>
</dbReference>
<feature type="chain" id="PRO_5034964238" evidence="1">
    <location>
        <begin position="24"/>
        <end position="493"/>
    </location>
</feature>
<dbReference type="GO" id="GO:0004672">
    <property type="term" value="F:protein kinase activity"/>
    <property type="evidence" value="ECO:0007669"/>
    <property type="project" value="InterPro"/>
</dbReference>